<dbReference type="STRING" id="1533.SAMN05443638_11724"/>
<dbReference type="Pfam" id="PF03928">
    <property type="entry name" value="HbpS-like"/>
    <property type="match status" value="1"/>
</dbReference>
<sequence>MIRYLNLKISKIILEEVEKKAKSEKIPVVISIVNSWGYPIAIHFMDGALPASYDISLSKAFTAATVRMSTKELKDLSCDRGELYGINNTNNNKIVVFPGGYPLKNYEGIVVGGIGVSGSTAYYDDYLADYGRKLYEEVARCLEKKQ</sequence>
<proteinExistence type="predicted"/>
<organism evidence="1 2">
    <name type="scientific">Clostridium fallax</name>
    <dbReference type="NCBI Taxonomy" id="1533"/>
    <lineage>
        <taxon>Bacteria</taxon>
        <taxon>Bacillati</taxon>
        <taxon>Bacillota</taxon>
        <taxon>Clostridia</taxon>
        <taxon>Eubacteriales</taxon>
        <taxon>Clostridiaceae</taxon>
        <taxon>Clostridium</taxon>
    </lineage>
</organism>
<keyword evidence="2" id="KW-1185">Reference proteome</keyword>
<gene>
    <name evidence="1" type="ORF">SAMN05443638_11724</name>
</gene>
<evidence type="ECO:0000313" key="2">
    <source>
        <dbReference type="Proteomes" id="UP000184035"/>
    </source>
</evidence>
<dbReference type="AlphaFoldDB" id="A0A1M4XCL8"/>
<dbReference type="InterPro" id="IPR005624">
    <property type="entry name" value="PduO/GlcC-like"/>
</dbReference>
<dbReference type="PANTHER" id="PTHR34309:SF1">
    <property type="entry name" value="PROTEIN GLCG"/>
    <property type="match status" value="1"/>
</dbReference>
<dbReference type="InterPro" id="IPR052517">
    <property type="entry name" value="GlcG_carb_metab_protein"/>
</dbReference>
<dbReference type="PANTHER" id="PTHR34309">
    <property type="entry name" value="SLR1406 PROTEIN"/>
    <property type="match status" value="1"/>
</dbReference>
<dbReference type="Gene3D" id="3.30.450.150">
    <property type="entry name" value="Haem-degrading domain"/>
    <property type="match status" value="1"/>
</dbReference>
<dbReference type="SUPFAM" id="SSF143744">
    <property type="entry name" value="GlcG-like"/>
    <property type="match status" value="1"/>
</dbReference>
<evidence type="ECO:0000313" key="1">
    <source>
        <dbReference type="EMBL" id="SHE90972.1"/>
    </source>
</evidence>
<name>A0A1M4XCL8_9CLOT</name>
<accession>A0A1M4XCL8</accession>
<dbReference type="Proteomes" id="UP000184035">
    <property type="component" value="Unassembled WGS sequence"/>
</dbReference>
<reference evidence="1 2" key="1">
    <citation type="submission" date="2016-11" db="EMBL/GenBank/DDBJ databases">
        <authorList>
            <person name="Jaros S."/>
            <person name="Januszkiewicz K."/>
            <person name="Wedrychowicz H."/>
        </authorList>
    </citation>
    <scope>NUCLEOTIDE SEQUENCE [LARGE SCALE GENOMIC DNA]</scope>
    <source>
        <strain evidence="1 2">DSM 2631</strain>
    </source>
</reference>
<dbReference type="RefSeq" id="WP_072896509.1">
    <property type="nucleotide sequence ID" value="NZ_FQVM01000017.1"/>
</dbReference>
<protein>
    <submittedName>
        <fullName evidence="1">Uncharacterized conserved protein GlcG, DUF336 family</fullName>
    </submittedName>
</protein>
<dbReference type="InterPro" id="IPR038084">
    <property type="entry name" value="PduO/GlcC-like_sf"/>
</dbReference>
<dbReference type="EMBL" id="FQVM01000017">
    <property type="protein sequence ID" value="SHE90972.1"/>
    <property type="molecule type" value="Genomic_DNA"/>
</dbReference>